<dbReference type="GeneID" id="27339316"/>
<dbReference type="OrthoDB" id="2103793at2759"/>
<keyword evidence="5 6" id="KW-0472">Membrane</keyword>
<dbReference type="PANTHER" id="PTHR28035:SF1">
    <property type="entry name" value="MITOCHONDRIAL DISTRIBUTION AND MORPHOLOGY PROTEIN 10"/>
    <property type="match status" value="1"/>
</dbReference>
<dbReference type="HOGENOM" id="CLU_026505_1_0_1"/>
<dbReference type="EMBL" id="KN847040">
    <property type="protein sequence ID" value="KIW33255.1"/>
    <property type="molecule type" value="Genomic_DNA"/>
</dbReference>
<evidence type="ECO:0000256" key="3">
    <source>
        <dbReference type="ARBA" id="ARBA00022787"/>
    </source>
</evidence>
<dbReference type="GO" id="GO:0015914">
    <property type="term" value="P:phospholipid transport"/>
    <property type="evidence" value="ECO:0007669"/>
    <property type="project" value="TreeGrafter"/>
</dbReference>
<feature type="compositionally biased region" description="Gly residues" evidence="7">
    <location>
        <begin position="496"/>
        <end position="511"/>
    </location>
</feature>
<name>A0A0D2CTK0_9EURO</name>
<feature type="compositionally biased region" description="Polar residues" evidence="7">
    <location>
        <begin position="414"/>
        <end position="427"/>
    </location>
</feature>
<reference evidence="8 9" key="1">
    <citation type="submission" date="2015-01" db="EMBL/GenBank/DDBJ databases">
        <title>The Genome Sequence of Cladophialophora immunda CBS83496.</title>
        <authorList>
            <consortium name="The Broad Institute Genomics Platform"/>
            <person name="Cuomo C."/>
            <person name="de Hoog S."/>
            <person name="Gorbushina A."/>
            <person name="Stielow B."/>
            <person name="Teixiera M."/>
            <person name="Abouelleil A."/>
            <person name="Chapman S.B."/>
            <person name="Priest M."/>
            <person name="Young S.K."/>
            <person name="Wortman J."/>
            <person name="Nusbaum C."/>
            <person name="Birren B."/>
        </authorList>
    </citation>
    <scope>NUCLEOTIDE SEQUENCE [LARGE SCALE GENOMIC DNA]</scope>
    <source>
        <strain evidence="8 9">CBS 83496</strain>
    </source>
</reference>
<dbReference type="RefSeq" id="XP_016253471.1">
    <property type="nucleotide sequence ID" value="XM_016386543.1"/>
</dbReference>
<sequence length="544" mass="57870">MIGFMDYIVHAFGTSTDWNPDNSYSSLTATSDALLSFQTPSTLSLHVSSLSTPNFASSYTLSTLGHIDGSISYLYSSVPLGHVPSEAPSIPLKYLTPGYRDIRLPLAFPPGAKKKIPNFLSEDGRKPILLHATLDLPPPSVLTALYARRISPETLLSVSIYSKSASTPVTNSAPPPASVLAHIQHDAGQYSIEGLGSTDNGLLGVRGLWNFGLSPPDTPVVSPSTPTPSSENAGAIDSFTEFPSPGLSTPPHADALTAYQNRLAAKPSLLSAGAEFYYSPLSHVIGLSTGLRFTTLTPHITPSERPPQPNHSSNKPLVGTSAAILSTASHTLLTPSNVPHSSFPYTMTLTLTPLTGSISSTYSVRPTSALSLSSRFDFNFYSWESRYVVGGELWRPRRRATSSSSAPSRDIDNDSTATGPDSETNGDPIQWARTLTRDWFTPTERSLKEQRIEREEENVLNFRVDDSWNVKALWAGRVKSLLVEVGVSVHPVSGTASGGFGTSGTSAGSGSGKKSNGHLGGVAYDGGGIKKWTGKVGVSVVYST</sequence>
<comment type="function">
    <text evidence="6">Component of the ERMES/MDM complex, which serves as a molecular tether to connect the endoplasmic reticulum and mitochondria. Components of this complex are involved in the control of mitochondrial shape and protein biogenesis and may function in phospholipid exchange. MDM10 is involved in the late assembly steps of the general translocase of the mitochondrial outer membrane (TOM complex). Functions in the TOM40-specific route of the assembly of outer membrane beta-barrel proteins, including the association of TOM40 with the receptor TOM22 and small TOM proteins. Can associate with the SAM(core) complex as well as the MDM12-MMM1 complex, both involved in late steps of the major beta-barrel assembly pathway, that is responsible for biogenesis of all outer membrane beta-barrel proteins. May act as a switch that shuttles between both complexes and channels precursor proteins into the TOM40-specific pathway. Plays a role in mitochondrial morphology and in the inheritance of mitochondria.</text>
</comment>
<keyword evidence="1 6" id="KW-1134">Transmembrane beta strand</keyword>
<keyword evidence="2 6" id="KW-0812">Transmembrane</keyword>
<comment type="subcellular location">
    <subcellularLocation>
        <location evidence="6">Mitochondrion outer membrane</location>
        <topology evidence="6">Multi-pass membrane protein</topology>
    </subcellularLocation>
    <text evidence="6">The ERMES/MDM complex localizes to a few discrete foci (around 10 per single cell), that represent mitochondria-endoplasmic reticulum junctions. These foci are often found next to mtDNA nucleoids.</text>
</comment>
<dbReference type="STRING" id="569365.A0A0D2CTK0"/>
<gene>
    <name evidence="6" type="primary">MDM10</name>
    <name evidence="8" type="ORF">PV07_00122</name>
</gene>
<dbReference type="InterPro" id="IPR027539">
    <property type="entry name" value="Mdm10"/>
</dbReference>
<comment type="similarity">
    <text evidence="6">Belongs to the MDM10 family.</text>
</comment>
<dbReference type="GO" id="GO:0032865">
    <property type="term" value="C:ERMES complex"/>
    <property type="evidence" value="ECO:0007669"/>
    <property type="project" value="UniProtKB-UniRule"/>
</dbReference>
<evidence type="ECO:0000256" key="2">
    <source>
        <dbReference type="ARBA" id="ARBA00022692"/>
    </source>
</evidence>
<dbReference type="AlphaFoldDB" id="A0A0D2CTK0"/>
<keyword evidence="4 6" id="KW-0496">Mitochondrion</keyword>
<dbReference type="PANTHER" id="PTHR28035">
    <property type="entry name" value="MITOCHONDRIAL DISTRIBUTION AND MORPHOLOGY PROTEIN 10"/>
    <property type="match status" value="1"/>
</dbReference>
<dbReference type="GO" id="GO:0070096">
    <property type="term" value="P:mitochondrial outer membrane translocase complex assembly"/>
    <property type="evidence" value="ECO:0007669"/>
    <property type="project" value="UniProtKB-UniRule"/>
</dbReference>
<comment type="domain">
    <text evidence="6">Lacks alpha-helical transmembrane segments, suggesting that it resides in the membrane via beta-sheet conformations similar to those predicted for other outer membrane proteins and porin.</text>
</comment>
<proteinExistence type="inferred from homology"/>
<evidence type="ECO:0000256" key="1">
    <source>
        <dbReference type="ARBA" id="ARBA00022452"/>
    </source>
</evidence>
<protein>
    <recommendedName>
        <fullName evidence="6">Mitochondrial distribution and morphology protein 10</fullName>
    </recommendedName>
    <alternativeName>
        <fullName evidence="6">Mitochondrial inheritance component MDM10</fullName>
    </alternativeName>
</protein>
<accession>A0A0D2CTK0</accession>
<feature type="region of interest" description="Disordered" evidence="7">
    <location>
        <begin position="494"/>
        <end position="515"/>
    </location>
</feature>
<evidence type="ECO:0000256" key="6">
    <source>
        <dbReference type="HAMAP-Rule" id="MF_03102"/>
    </source>
</evidence>
<dbReference type="Proteomes" id="UP000054466">
    <property type="component" value="Unassembled WGS sequence"/>
</dbReference>
<dbReference type="GO" id="GO:0051654">
    <property type="term" value="P:establishment of mitochondrion localization"/>
    <property type="evidence" value="ECO:0007669"/>
    <property type="project" value="TreeGrafter"/>
</dbReference>
<evidence type="ECO:0000256" key="5">
    <source>
        <dbReference type="ARBA" id="ARBA00023136"/>
    </source>
</evidence>
<evidence type="ECO:0000256" key="4">
    <source>
        <dbReference type="ARBA" id="ARBA00023128"/>
    </source>
</evidence>
<keyword evidence="9" id="KW-1185">Reference proteome</keyword>
<dbReference type="GO" id="GO:1990456">
    <property type="term" value="P:mitochondrion-endoplasmic reticulum membrane tethering"/>
    <property type="evidence" value="ECO:0007669"/>
    <property type="project" value="UniProtKB-UniRule"/>
</dbReference>
<dbReference type="VEuPathDB" id="FungiDB:PV07_00122"/>
<dbReference type="GO" id="GO:0045040">
    <property type="term" value="P:protein insertion into mitochondrial outer membrane"/>
    <property type="evidence" value="ECO:0007669"/>
    <property type="project" value="UniProtKB-UniRule"/>
</dbReference>
<evidence type="ECO:0000256" key="7">
    <source>
        <dbReference type="SAM" id="MobiDB-lite"/>
    </source>
</evidence>
<feature type="region of interest" description="Disordered" evidence="7">
    <location>
        <begin position="298"/>
        <end position="317"/>
    </location>
</feature>
<dbReference type="Pfam" id="PF12519">
    <property type="entry name" value="MDM10"/>
    <property type="match status" value="1"/>
</dbReference>
<evidence type="ECO:0000313" key="9">
    <source>
        <dbReference type="Proteomes" id="UP000054466"/>
    </source>
</evidence>
<keyword evidence="3 6" id="KW-1000">Mitochondrion outer membrane</keyword>
<evidence type="ECO:0000313" key="8">
    <source>
        <dbReference type="EMBL" id="KIW33255.1"/>
    </source>
</evidence>
<feature type="region of interest" description="Disordered" evidence="7">
    <location>
        <begin position="398"/>
        <end position="428"/>
    </location>
</feature>
<comment type="subunit">
    <text evidence="6">Component of the ER-mitochondria encounter structure (ERMES) or MDM complex, composed of MMM1, MDM10, MDM12 and MDM34. Associates with the mitochondrial outer membrane sorting assembly machinery SAM(core) complex.</text>
</comment>
<organism evidence="8 9">
    <name type="scientific">Cladophialophora immunda</name>
    <dbReference type="NCBI Taxonomy" id="569365"/>
    <lineage>
        <taxon>Eukaryota</taxon>
        <taxon>Fungi</taxon>
        <taxon>Dikarya</taxon>
        <taxon>Ascomycota</taxon>
        <taxon>Pezizomycotina</taxon>
        <taxon>Eurotiomycetes</taxon>
        <taxon>Chaetothyriomycetidae</taxon>
        <taxon>Chaetothyriales</taxon>
        <taxon>Herpotrichiellaceae</taxon>
        <taxon>Cladophialophora</taxon>
    </lineage>
</organism>
<dbReference type="HAMAP" id="MF_03102">
    <property type="entry name" value="Mdm10"/>
    <property type="match status" value="1"/>
</dbReference>
<dbReference type="GO" id="GO:0001401">
    <property type="term" value="C:SAM complex"/>
    <property type="evidence" value="ECO:0007669"/>
    <property type="project" value="TreeGrafter"/>
</dbReference>